<gene>
    <name evidence="7" type="ORF">N4T19_21490</name>
</gene>
<evidence type="ECO:0000256" key="2">
    <source>
        <dbReference type="ARBA" id="ARBA00022679"/>
    </source>
</evidence>
<evidence type="ECO:0000256" key="5">
    <source>
        <dbReference type="ARBA" id="ARBA00034489"/>
    </source>
</evidence>
<dbReference type="SMART" id="SM01144">
    <property type="entry name" value="DTW"/>
    <property type="match status" value="1"/>
</dbReference>
<keyword evidence="8" id="KW-1185">Reference proteome</keyword>
<evidence type="ECO:0000313" key="7">
    <source>
        <dbReference type="EMBL" id="UXC18230.1"/>
    </source>
</evidence>
<evidence type="ECO:0000259" key="6">
    <source>
        <dbReference type="SMART" id="SM01144"/>
    </source>
</evidence>
<evidence type="ECO:0000256" key="1">
    <source>
        <dbReference type="ARBA" id="ARBA00012386"/>
    </source>
</evidence>
<dbReference type="EC" id="2.5.1.25" evidence="1"/>
<keyword evidence="3" id="KW-0949">S-adenosyl-L-methionine</keyword>
<evidence type="ECO:0000256" key="4">
    <source>
        <dbReference type="ARBA" id="ARBA00022694"/>
    </source>
</evidence>
<dbReference type="PANTHER" id="PTHR21392:SF0">
    <property type="entry name" value="TRNA-URIDINE AMINOCARBOXYPROPYLTRANSFERASE 2"/>
    <property type="match status" value="1"/>
</dbReference>
<dbReference type="InterPro" id="IPR005636">
    <property type="entry name" value="DTW"/>
</dbReference>
<feature type="domain" description="DTW" evidence="6">
    <location>
        <begin position="14"/>
        <end position="216"/>
    </location>
</feature>
<evidence type="ECO:0000313" key="8">
    <source>
        <dbReference type="Proteomes" id="UP001058290"/>
    </source>
</evidence>
<dbReference type="PANTHER" id="PTHR21392">
    <property type="entry name" value="TRNA-URIDINE AMINOCARBOXYPROPYLTRANSFERASE 2"/>
    <property type="match status" value="1"/>
</dbReference>
<keyword evidence="2" id="KW-0808">Transferase</keyword>
<keyword evidence="4" id="KW-0819">tRNA processing</keyword>
<proteinExistence type="inferred from homology"/>
<dbReference type="RefSeq" id="WP_260718975.1">
    <property type="nucleotide sequence ID" value="NZ_CP104377.1"/>
</dbReference>
<accession>A0ABY5ZZS3</accession>
<protein>
    <recommendedName>
        <fullName evidence="1">tRNA-uridine aminocarboxypropyltransferase</fullName>
        <ecNumber evidence="1">2.5.1.25</ecNumber>
    </recommendedName>
</protein>
<reference evidence="7" key="1">
    <citation type="submission" date="2022-09" db="EMBL/GenBank/DDBJ databases">
        <title>Bacterial diversity in gut of crayfish and pufferfish.</title>
        <authorList>
            <person name="Huang Y."/>
        </authorList>
    </citation>
    <scope>NUCLEOTIDE SEQUENCE</scope>
    <source>
        <strain evidence="7">PR12</strain>
    </source>
</reference>
<sequence>MSASHATPVPSAPRRAQCPNCLRPLSACICALAQPVQAATQVLILQHPLELQEAKGTARLLHLCLPGSQLVVGEAFDPVQLQQWLHGPWPGAQAPQQTLLLYPQTPDQPAALSTAAGSDAPAGIRRLVLIDGTWRKSRKMLYANPLLAQLPRLALTDTGPAGYRIRKAPRAGQLSTLEAAALALQQLEAWPGGAPPLQALQQSFDGLIAQYERLRTAH</sequence>
<dbReference type="EMBL" id="CP104377">
    <property type="protein sequence ID" value="UXC18230.1"/>
    <property type="molecule type" value="Genomic_DNA"/>
</dbReference>
<evidence type="ECO:0000256" key="3">
    <source>
        <dbReference type="ARBA" id="ARBA00022691"/>
    </source>
</evidence>
<name>A0ABY5ZZS3_9BURK</name>
<dbReference type="Proteomes" id="UP001058290">
    <property type="component" value="Chromosome"/>
</dbReference>
<comment type="similarity">
    <text evidence="5">Belongs to the TDD superfamily. DTWD2 family.</text>
</comment>
<organism evidence="7 8">
    <name type="scientific">Comamonas squillarum</name>
    <dbReference type="NCBI Taxonomy" id="2977320"/>
    <lineage>
        <taxon>Bacteria</taxon>
        <taxon>Pseudomonadati</taxon>
        <taxon>Pseudomonadota</taxon>
        <taxon>Betaproteobacteria</taxon>
        <taxon>Burkholderiales</taxon>
        <taxon>Comamonadaceae</taxon>
        <taxon>Comamonas</taxon>
    </lineage>
</organism>
<dbReference type="Pfam" id="PF03942">
    <property type="entry name" value="DTW"/>
    <property type="match status" value="1"/>
</dbReference>
<dbReference type="InterPro" id="IPR039262">
    <property type="entry name" value="DTWD2/TAPT"/>
</dbReference>